<gene>
    <name evidence="7" type="primary">udk</name>
    <name evidence="7" type="ORF">GCM10007391_28130</name>
</gene>
<comment type="caution">
    <text evidence="7">The sequence shown here is derived from an EMBL/GenBank/DDBJ whole genome shotgun (WGS) entry which is preliminary data.</text>
</comment>
<evidence type="ECO:0000256" key="5">
    <source>
        <dbReference type="RuleBase" id="RU003825"/>
    </source>
</evidence>
<dbReference type="InterPro" id="IPR000764">
    <property type="entry name" value="Uridine_kinase-like"/>
</dbReference>
<comment type="pathway">
    <text evidence="1 5">Pyrimidine metabolism; UMP biosynthesis via salvage pathway; UMP from uridine: step 1/1.</text>
</comment>
<keyword evidence="8" id="KW-1185">Reference proteome</keyword>
<evidence type="ECO:0000256" key="2">
    <source>
        <dbReference type="ARBA" id="ARBA00022679"/>
    </source>
</evidence>
<dbReference type="GO" id="GO:0004849">
    <property type="term" value="F:uridine kinase activity"/>
    <property type="evidence" value="ECO:0007669"/>
    <property type="project" value="UniProtKB-EC"/>
</dbReference>
<dbReference type="NCBIfam" id="TIGR00235">
    <property type="entry name" value="udk"/>
    <property type="match status" value="1"/>
</dbReference>
<feature type="domain" description="Phosphoribulokinase/uridine kinase" evidence="6">
    <location>
        <begin position="16"/>
        <end position="203"/>
    </location>
</feature>
<keyword evidence="3 5" id="KW-0547">Nucleotide-binding</keyword>
<dbReference type="PRINTS" id="PR00988">
    <property type="entry name" value="URIDINKINASE"/>
</dbReference>
<evidence type="ECO:0000256" key="3">
    <source>
        <dbReference type="ARBA" id="ARBA00022741"/>
    </source>
</evidence>
<dbReference type="PANTHER" id="PTHR10285">
    <property type="entry name" value="URIDINE KINASE"/>
    <property type="match status" value="1"/>
</dbReference>
<evidence type="ECO:0000313" key="7">
    <source>
        <dbReference type="EMBL" id="GGW92195.1"/>
    </source>
</evidence>
<dbReference type="Pfam" id="PF00485">
    <property type="entry name" value="PRK"/>
    <property type="match status" value="1"/>
</dbReference>
<keyword evidence="4 5" id="KW-0418">Kinase</keyword>
<reference evidence="7" key="1">
    <citation type="journal article" date="2014" name="Int. J. Syst. Evol. Microbiol.">
        <title>Complete genome sequence of Corynebacterium casei LMG S-19264T (=DSM 44701T), isolated from a smear-ripened cheese.</title>
        <authorList>
            <consortium name="US DOE Joint Genome Institute (JGI-PGF)"/>
            <person name="Walter F."/>
            <person name="Albersmeier A."/>
            <person name="Kalinowski J."/>
            <person name="Ruckert C."/>
        </authorList>
    </citation>
    <scope>NUCLEOTIDE SEQUENCE</scope>
    <source>
        <strain evidence="7">KCTC 22164</strain>
    </source>
</reference>
<comment type="subcellular location">
    <subcellularLocation>
        <location evidence="5">Cytoplasm</location>
    </subcellularLocation>
</comment>
<keyword evidence="2 5" id="KW-0808">Transferase</keyword>
<keyword evidence="5" id="KW-0963">Cytoplasm</keyword>
<dbReference type="EC" id="2.7.1.48" evidence="5"/>
<proteinExistence type="inferred from homology"/>
<comment type="similarity">
    <text evidence="5">Belongs to the uridine kinase family.</text>
</comment>
<dbReference type="GO" id="GO:0005524">
    <property type="term" value="F:ATP binding"/>
    <property type="evidence" value="ECO:0007669"/>
    <property type="project" value="UniProtKB-KW"/>
</dbReference>
<evidence type="ECO:0000256" key="4">
    <source>
        <dbReference type="ARBA" id="ARBA00022777"/>
    </source>
</evidence>
<sequence length="217" mass="25001">MQQINYTSYFMQAPLIIAISGASGSGKSLFTKNLFDAFSSQGKPVQVLREDHYYRAQDHLPMETREQNNYDHPNAFEHELLRAHLQALRSGEPIDYPHYCFKTHTRLPETERLNPAPVIILEGIMLLARPELLPSYDVKIFIDTPLDICLMRRMIRDVKERGRTIESVAKQYEQTVKPMYHEFIEPSRFTADVVVTQGGKNQIALDVIKSHIQQALT</sequence>
<comment type="pathway">
    <text evidence="5">Pyrimidine metabolism; CTP biosynthesis via salvage pathway; CTP from cytidine: step 1/3.</text>
</comment>
<name>A0A918N033_9ALTE</name>
<accession>A0A918N033</accession>
<dbReference type="EMBL" id="BMXP01000008">
    <property type="protein sequence ID" value="GGW92195.1"/>
    <property type="molecule type" value="Genomic_DNA"/>
</dbReference>
<reference evidence="7" key="2">
    <citation type="submission" date="2020-09" db="EMBL/GenBank/DDBJ databases">
        <authorList>
            <person name="Sun Q."/>
            <person name="Kim S."/>
        </authorList>
    </citation>
    <scope>NUCLEOTIDE SEQUENCE</scope>
    <source>
        <strain evidence="7">KCTC 22164</strain>
    </source>
</reference>
<dbReference type="SUPFAM" id="SSF52540">
    <property type="entry name" value="P-loop containing nucleoside triphosphate hydrolases"/>
    <property type="match status" value="1"/>
</dbReference>
<dbReference type="InterPro" id="IPR027417">
    <property type="entry name" value="P-loop_NTPase"/>
</dbReference>
<evidence type="ECO:0000256" key="1">
    <source>
        <dbReference type="ARBA" id="ARBA00004690"/>
    </source>
</evidence>
<organism evidence="7 8">
    <name type="scientific">Alteromonas halophila</name>
    <dbReference type="NCBI Taxonomy" id="516698"/>
    <lineage>
        <taxon>Bacteria</taxon>
        <taxon>Pseudomonadati</taxon>
        <taxon>Pseudomonadota</taxon>
        <taxon>Gammaproteobacteria</taxon>
        <taxon>Alteromonadales</taxon>
        <taxon>Alteromonadaceae</taxon>
        <taxon>Alteromonas/Salinimonas group</taxon>
        <taxon>Alteromonas</taxon>
    </lineage>
</organism>
<comment type="catalytic activity">
    <reaction evidence="5">
        <text>cytidine + ATP = CMP + ADP + H(+)</text>
        <dbReference type="Rhea" id="RHEA:24674"/>
        <dbReference type="ChEBI" id="CHEBI:15378"/>
        <dbReference type="ChEBI" id="CHEBI:17562"/>
        <dbReference type="ChEBI" id="CHEBI:30616"/>
        <dbReference type="ChEBI" id="CHEBI:60377"/>
        <dbReference type="ChEBI" id="CHEBI:456216"/>
        <dbReference type="EC" id="2.7.1.48"/>
    </reaction>
</comment>
<dbReference type="CDD" id="cd02023">
    <property type="entry name" value="UMPK"/>
    <property type="match status" value="1"/>
</dbReference>
<dbReference type="Proteomes" id="UP000631300">
    <property type="component" value="Unassembled WGS sequence"/>
</dbReference>
<dbReference type="GO" id="GO:0005737">
    <property type="term" value="C:cytoplasm"/>
    <property type="evidence" value="ECO:0007669"/>
    <property type="project" value="UniProtKB-SubCell"/>
</dbReference>
<dbReference type="NCBIfam" id="NF004018">
    <property type="entry name" value="PRK05480.1"/>
    <property type="match status" value="1"/>
</dbReference>
<comment type="catalytic activity">
    <reaction evidence="5">
        <text>uridine + ATP = UMP + ADP + H(+)</text>
        <dbReference type="Rhea" id="RHEA:16825"/>
        <dbReference type="ChEBI" id="CHEBI:15378"/>
        <dbReference type="ChEBI" id="CHEBI:16704"/>
        <dbReference type="ChEBI" id="CHEBI:30616"/>
        <dbReference type="ChEBI" id="CHEBI:57865"/>
        <dbReference type="ChEBI" id="CHEBI:456216"/>
        <dbReference type="EC" id="2.7.1.48"/>
    </reaction>
</comment>
<protein>
    <recommendedName>
        <fullName evidence="5">Uridine kinase</fullName>
        <ecNumber evidence="5">2.7.1.48</ecNumber>
    </recommendedName>
</protein>
<keyword evidence="5" id="KW-0067">ATP-binding</keyword>
<dbReference type="AlphaFoldDB" id="A0A918N033"/>
<evidence type="ECO:0000313" key="8">
    <source>
        <dbReference type="Proteomes" id="UP000631300"/>
    </source>
</evidence>
<dbReference type="Gene3D" id="3.40.50.300">
    <property type="entry name" value="P-loop containing nucleotide triphosphate hydrolases"/>
    <property type="match status" value="1"/>
</dbReference>
<evidence type="ECO:0000259" key="6">
    <source>
        <dbReference type="Pfam" id="PF00485"/>
    </source>
</evidence>
<dbReference type="InterPro" id="IPR006083">
    <property type="entry name" value="PRK/URK"/>
</dbReference>